<sequence>MRAARRGSARRAVVVAAIASLGAGLLAGCADDGKDEDGSSSGDSSGKTTITLGLFGTMGFKEAGLYEEYEKLNPDINIEETVTERNENYYPALVNHLTTESGLQDVQAIEVGNIAEVVETQADKFVDMSKVEGVQPSNWLDWKWKQGVTKDGKAVGLGTDIGPMAICYRKDLFQKAGLPTDRDEVSKLWAGDWSKFIDAGEKYKEGAGKDTYFMDSPGGLINAILSSEEEKFYDASGKVVYKSNPAVKKAFDLTAEAAEKDLVQAQTQFQPAWEQTISNNLFATVACPPWMLGTIKAKSQPEAAGQWDVAAAPKSGNWGGSFLGVPKSGKNVDEAQKFVAWLTAPEQQAKLFAVQGSFPSAPAAYKLPQVTDAKNEMTGDSPIGDIFAKAAEAIPAQVNGPKDQIIQQGLTDNGVILVTQGKSPEEAWENATKTIDNNLEK</sequence>
<dbReference type="Proteomes" id="UP000029095">
    <property type="component" value="Unassembled WGS sequence"/>
</dbReference>
<dbReference type="InterPro" id="IPR006059">
    <property type="entry name" value="SBP"/>
</dbReference>
<dbReference type="Gene3D" id="3.40.190.10">
    <property type="entry name" value="Periplasmic binding protein-like II"/>
    <property type="match status" value="1"/>
</dbReference>
<dbReference type="RefSeq" id="WP_043372682.1">
    <property type="nucleotide sequence ID" value="NZ_KN039946.1"/>
</dbReference>
<keyword evidence="3" id="KW-1185">Reference proteome</keyword>
<name>A0A086N2L1_9ACTN</name>
<dbReference type="InterPro" id="IPR050490">
    <property type="entry name" value="Bact_solute-bd_prot1"/>
</dbReference>
<comment type="caution">
    <text evidence="2">The sequence shown here is derived from an EMBL/GenBank/DDBJ whole genome shotgun (WGS) entry which is preliminary data.</text>
</comment>
<dbReference type="PANTHER" id="PTHR43649">
    <property type="entry name" value="ARABINOSE-BINDING PROTEIN-RELATED"/>
    <property type="match status" value="1"/>
</dbReference>
<evidence type="ECO:0000256" key="1">
    <source>
        <dbReference type="SAM" id="SignalP"/>
    </source>
</evidence>
<accession>A0A086N2L1</accession>
<dbReference type="AlphaFoldDB" id="A0A086N2L1"/>
<proteinExistence type="predicted"/>
<dbReference type="SUPFAM" id="SSF53850">
    <property type="entry name" value="Periplasmic binding protein-like II"/>
    <property type="match status" value="1"/>
</dbReference>
<organism evidence="2 3">
    <name type="scientific">Streptomyces mutabilis</name>
    <dbReference type="NCBI Taxonomy" id="67332"/>
    <lineage>
        <taxon>Bacteria</taxon>
        <taxon>Bacillati</taxon>
        <taxon>Actinomycetota</taxon>
        <taxon>Actinomycetes</taxon>
        <taxon>Kitasatosporales</taxon>
        <taxon>Streptomycetaceae</taxon>
        <taxon>Streptomyces</taxon>
    </lineage>
</organism>
<evidence type="ECO:0000313" key="2">
    <source>
        <dbReference type="EMBL" id="KFG75379.1"/>
    </source>
</evidence>
<dbReference type="PANTHER" id="PTHR43649:SF32">
    <property type="entry name" value="SUGAR BINDING SECRETED PROTEIN"/>
    <property type="match status" value="1"/>
</dbReference>
<dbReference type="EMBL" id="JNFQ01000001">
    <property type="protein sequence ID" value="KFG75379.1"/>
    <property type="molecule type" value="Genomic_DNA"/>
</dbReference>
<feature type="signal peptide" evidence="1">
    <location>
        <begin position="1"/>
        <end position="27"/>
    </location>
</feature>
<dbReference type="Pfam" id="PF13416">
    <property type="entry name" value="SBP_bac_8"/>
    <property type="match status" value="1"/>
</dbReference>
<keyword evidence="1" id="KW-0732">Signal</keyword>
<dbReference type="PROSITE" id="PS51257">
    <property type="entry name" value="PROKAR_LIPOPROTEIN"/>
    <property type="match status" value="1"/>
</dbReference>
<dbReference type="HOGENOM" id="CLU_031285_2_3_11"/>
<dbReference type="STRING" id="1915400.FM21_04335"/>
<protein>
    <submittedName>
        <fullName evidence="2">Sugar-binding protein</fullName>
    </submittedName>
</protein>
<gene>
    <name evidence="2" type="ORF">FM21_04335</name>
</gene>
<reference evidence="2 3" key="1">
    <citation type="submission" date="2014-05" db="EMBL/GenBank/DDBJ databases">
        <title>Complete genome sequence of the Streptomyces mutabilis TRM45540.</title>
        <authorList>
            <person name="Luo X."/>
            <person name="Zhang L."/>
        </authorList>
    </citation>
    <scope>NUCLEOTIDE SEQUENCE [LARGE SCALE GENOMIC DNA]</scope>
    <source>
        <strain evidence="2 3">TRM45540</strain>
    </source>
</reference>
<feature type="chain" id="PRO_5039395767" evidence="1">
    <location>
        <begin position="28"/>
        <end position="441"/>
    </location>
</feature>
<evidence type="ECO:0000313" key="3">
    <source>
        <dbReference type="Proteomes" id="UP000029095"/>
    </source>
</evidence>